<dbReference type="Proteomes" id="UP000027195">
    <property type="component" value="Unassembled WGS sequence"/>
</dbReference>
<dbReference type="STRING" id="930990.A0A067M938"/>
<feature type="region of interest" description="Disordered" evidence="1">
    <location>
        <begin position="1"/>
        <end position="86"/>
    </location>
</feature>
<dbReference type="OrthoDB" id="2497589at2759"/>
<evidence type="ECO:0000256" key="1">
    <source>
        <dbReference type="SAM" id="MobiDB-lite"/>
    </source>
</evidence>
<reference evidence="3" key="1">
    <citation type="journal article" date="2014" name="Proc. Natl. Acad. Sci. U.S.A.">
        <title>Extensive sampling of basidiomycete genomes demonstrates inadequacy of the white-rot/brown-rot paradigm for wood decay fungi.</title>
        <authorList>
            <person name="Riley R."/>
            <person name="Salamov A.A."/>
            <person name="Brown D.W."/>
            <person name="Nagy L.G."/>
            <person name="Floudas D."/>
            <person name="Held B.W."/>
            <person name="Levasseur A."/>
            <person name="Lombard V."/>
            <person name="Morin E."/>
            <person name="Otillar R."/>
            <person name="Lindquist E.A."/>
            <person name="Sun H."/>
            <person name="LaButti K.M."/>
            <person name="Schmutz J."/>
            <person name="Jabbour D."/>
            <person name="Luo H."/>
            <person name="Baker S.E."/>
            <person name="Pisabarro A.G."/>
            <person name="Walton J.D."/>
            <person name="Blanchette R.A."/>
            <person name="Henrissat B."/>
            <person name="Martin F."/>
            <person name="Cullen D."/>
            <person name="Hibbett D.S."/>
            <person name="Grigoriev I.V."/>
        </authorList>
    </citation>
    <scope>NUCLEOTIDE SEQUENCE [LARGE SCALE GENOMIC DNA]</scope>
    <source>
        <strain evidence="3">FD-172 SS1</strain>
    </source>
</reference>
<dbReference type="EMBL" id="KL198051">
    <property type="protein sequence ID" value="KDQ12278.1"/>
    <property type="molecule type" value="Genomic_DNA"/>
</dbReference>
<organism evidence="2 3">
    <name type="scientific">Botryobasidium botryosum (strain FD-172 SS1)</name>
    <dbReference type="NCBI Taxonomy" id="930990"/>
    <lineage>
        <taxon>Eukaryota</taxon>
        <taxon>Fungi</taxon>
        <taxon>Dikarya</taxon>
        <taxon>Basidiomycota</taxon>
        <taxon>Agaricomycotina</taxon>
        <taxon>Agaricomycetes</taxon>
        <taxon>Cantharellales</taxon>
        <taxon>Botryobasidiaceae</taxon>
        <taxon>Botryobasidium</taxon>
    </lineage>
</organism>
<feature type="compositionally biased region" description="Basic and acidic residues" evidence="1">
    <location>
        <begin position="155"/>
        <end position="177"/>
    </location>
</feature>
<gene>
    <name evidence="2" type="ORF">BOTBODRAFT_146754</name>
</gene>
<name>A0A067M938_BOTB1</name>
<feature type="region of interest" description="Disordered" evidence="1">
    <location>
        <begin position="131"/>
        <end position="196"/>
    </location>
</feature>
<proteinExistence type="predicted"/>
<sequence>MTNKRRPSTDTPRTTRASKAAKVAASPSKSPTKRRGKAVLAPSKFKTRAQPLHLNLTHTEPSAELAAQSEDAPSSHPNDPGHIATFSLVPTDFATGSYGWKGQRRLTIELPAAEGEEKEKVQVMININATVLGSKAAKDDPNEEDSGAAEEAEKEEANGEKKEEEAVDQKAEKKKEEEVAEVPAEATAENMSVDGQ</sequence>
<evidence type="ECO:0000313" key="2">
    <source>
        <dbReference type="EMBL" id="KDQ12278.1"/>
    </source>
</evidence>
<evidence type="ECO:0000313" key="3">
    <source>
        <dbReference type="Proteomes" id="UP000027195"/>
    </source>
</evidence>
<accession>A0A067M938</accession>
<keyword evidence="3" id="KW-1185">Reference proteome</keyword>
<feature type="compositionally biased region" description="Acidic residues" evidence="1">
    <location>
        <begin position="141"/>
        <end position="154"/>
    </location>
</feature>
<protein>
    <submittedName>
        <fullName evidence="2">Uncharacterized protein</fullName>
    </submittedName>
</protein>
<dbReference type="AlphaFoldDB" id="A0A067M938"/>
<feature type="compositionally biased region" description="Low complexity" evidence="1">
    <location>
        <begin position="9"/>
        <end position="30"/>
    </location>
</feature>
<dbReference type="InParanoid" id="A0A067M938"/>
<dbReference type="HOGENOM" id="CLU_100697_0_0_1"/>